<dbReference type="AlphaFoldDB" id="A0A1T4NF01"/>
<dbReference type="RefSeq" id="WP_078789908.1">
    <property type="nucleotide sequence ID" value="NZ_FUWR01000007.1"/>
</dbReference>
<evidence type="ECO:0000313" key="2">
    <source>
        <dbReference type="Proteomes" id="UP000190102"/>
    </source>
</evidence>
<sequence>MIRCGFCGHEFEESEGTQPGCGACAGGCHGIHCPRCGYKNVQEPAFLKRLKSMVTRNDKEQDQ</sequence>
<evidence type="ECO:0008006" key="3">
    <source>
        <dbReference type="Google" id="ProtNLM"/>
    </source>
</evidence>
<proteinExistence type="predicted"/>
<dbReference type="Proteomes" id="UP000190102">
    <property type="component" value="Unassembled WGS sequence"/>
</dbReference>
<name>A0A1T4NF01_9BACT</name>
<organism evidence="1 2">
    <name type="scientific">Trichlorobacter thiogenes</name>
    <dbReference type="NCBI Taxonomy" id="115783"/>
    <lineage>
        <taxon>Bacteria</taxon>
        <taxon>Pseudomonadati</taxon>
        <taxon>Thermodesulfobacteriota</taxon>
        <taxon>Desulfuromonadia</taxon>
        <taxon>Geobacterales</taxon>
        <taxon>Geobacteraceae</taxon>
        <taxon>Trichlorobacter</taxon>
    </lineage>
</organism>
<gene>
    <name evidence="1" type="ORF">SAMN02745119_01604</name>
</gene>
<reference evidence="2" key="1">
    <citation type="submission" date="2017-02" db="EMBL/GenBank/DDBJ databases">
        <authorList>
            <person name="Varghese N."/>
            <person name="Submissions S."/>
        </authorList>
    </citation>
    <scope>NUCLEOTIDE SEQUENCE [LARGE SCALE GENOMIC DNA]</scope>
    <source>
        <strain evidence="2">ATCC BAA-34</strain>
    </source>
</reference>
<accession>A0A1T4NF01</accession>
<evidence type="ECO:0000313" key="1">
    <source>
        <dbReference type="EMBL" id="SJZ77842.1"/>
    </source>
</evidence>
<dbReference type="STRING" id="115783.SAMN02745119_01604"/>
<dbReference type="EMBL" id="FUWR01000007">
    <property type="protein sequence ID" value="SJZ77842.1"/>
    <property type="molecule type" value="Genomic_DNA"/>
</dbReference>
<protein>
    <recommendedName>
        <fullName evidence="3">DNA helicase PriA</fullName>
    </recommendedName>
</protein>
<keyword evidence="2" id="KW-1185">Reference proteome</keyword>